<feature type="transmembrane region" description="Helical" evidence="8">
    <location>
        <begin position="393"/>
        <end position="414"/>
    </location>
</feature>
<dbReference type="PROSITE" id="PS50850">
    <property type="entry name" value="MFS"/>
    <property type="match status" value="1"/>
</dbReference>
<evidence type="ECO:0000256" key="2">
    <source>
        <dbReference type="ARBA" id="ARBA00010992"/>
    </source>
</evidence>
<dbReference type="AlphaFoldDB" id="A0A9P8TNL4"/>
<comment type="caution">
    <text evidence="10">The sequence shown here is derived from an EMBL/GenBank/DDBJ whole genome shotgun (WGS) entry which is preliminary data.</text>
</comment>
<dbReference type="GO" id="GO:0046943">
    <property type="term" value="F:carboxylic acid transmembrane transporter activity"/>
    <property type="evidence" value="ECO:0007669"/>
    <property type="project" value="TreeGrafter"/>
</dbReference>
<dbReference type="InterPro" id="IPR005828">
    <property type="entry name" value="MFS_sugar_transport-like"/>
</dbReference>
<comment type="similarity">
    <text evidence="2">Belongs to the major facilitator superfamily. Sugar transporter (TC 2.A.1.1) family.</text>
</comment>
<dbReference type="InterPro" id="IPR036259">
    <property type="entry name" value="MFS_trans_sf"/>
</dbReference>
<dbReference type="PANTHER" id="PTHR23508">
    <property type="entry name" value="CARBOXYLIC ACID TRANSPORTER PROTEIN HOMOLOG"/>
    <property type="match status" value="1"/>
</dbReference>
<reference evidence="10" key="1">
    <citation type="journal article" date="2021" name="Open Biol.">
        <title>Shared evolutionary footprints suggest mitochondrial oxidative damage underlies multiple complex I losses in fungi.</title>
        <authorList>
            <person name="Schikora-Tamarit M.A."/>
            <person name="Marcet-Houben M."/>
            <person name="Nosek J."/>
            <person name="Gabaldon T."/>
        </authorList>
    </citation>
    <scope>NUCLEOTIDE SEQUENCE</scope>
    <source>
        <strain evidence="10">CBS2887</strain>
    </source>
</reference>
<evidence type="ECO:0000256" key="4">
    <source>
        <dbReference type="ARBA" id="ARBA00022692"/>
    </source>
</evidence>
<name>A0A9P8TNL4_WICPI</name>
<proteinExistence type="inferred from homology"/>
<dbReference type="Gene3D" id="1.20.1250.20">
    <property type="entry name" value="MFS general substrate transporter like domains"/>
    <property type="match status" value="1"/>
</dbReference>
<feature type="transmembrane region" description="Helical" evidence="8">
    <location>
        <begin position="144"/>
        <end position="163"/>
    </location>
</feature>
<evidence type="ECO:0000313" key="10">
    <source>
        <dbReference type="EMBL" id="KAH3685295.1"/>
    </source>
</evidence>
<dbReference type="GO" id="GO:0005886">
    <property type="term" value="C:plasma membrane"/>
    <property type="evidence" value="ECO:0007669"/>
    <property type="project" value="TreeGrafter"/>
</dbReference>
<keyword evidence="3" id="KW-0813">Transport</keyword>
<gene>
    <name evidence="10" type="ORF">WICPIJ_003769</name>
</gene>
<keyword evidence="5 8" id="KW-1133">Transmembrane helix</keyword>
<feature type="transmembrane region" description="Helical" evidence="8">
    <location>
        <begin position="364"/>
        <end position="386"/>
    </location>
</feature>
<feature type="transmembrane region" description="Helical" evidence="8">
    <location>
        <begin position="170"/>
        <end position="188"/>
    </location>
</feature>
<dbReference type="PANTHER" id="PTHR23508:SF10">
    <property type="entry name" value="CARBOXYLIC ACID TRANSPORTER PROTEIN HOMOLOG"/>
    <property type="match status" value="1"/>
</dbReference>
<dbReference type="GO" id="GO:0001406">
    <property type="term" value="F:glycerophosphodiester transmembrane transporter activity"/>
    <property type="evidence" value="ECO:0007669"/>
    <property type="project" value="UniProtKB-ARBA"/>
</dbReference>
<dbReference type="OrthoDB" id="2261376at2759"/>
<feature type="region of interest" description="Disordered" evidence="7">
    <location>
        <begin position="556"/>
        <end position="576"/>
    </location>
</feature>
<feature type="transmembrane region" description="Helical" evidence="8">
    <location>
        <begin position="277"/>
        <end position="298"/>
    </location>
</feature>
<feature type="transmembrane region" description="Helical" evidence="8">
    <location>
        <begin position="319"/>
        <end position="344"/>
    </location>
</feature>
<organism evidence="10 11">
    <name type="scientific">Wickerhamomyces pijperi</name>
    <name type="common">Yeast</name>
    <name type="synonym">Pichia pijperi</name>
    <dbReference type="NCBI Taxonomy" id="599730"/>
    <lineage>
        <taxon>Eukaryota</taxon>
        <taxon>Fungi</taxon>
        <taxon>Dikarya</taxon>
        <taxon>Ascomycota</taxon>
        <taxon>Saccharomycotina</taxon>
        <taxon>Saccharomycetes</taxon>
        <taxon>Phaffomycetales</taxon>
        <taxon>Wickerhamomycetaceae</taxon>
        <taxon>Wickerhamomyces</taxon>
    </lineage>
</organism>
<dbReference type="InterPro" id="IPR020846">
    <property type="entry name" value="MFS_dom"/>
</dbReference>
<protein>
    <recommendedName>
        <fullName evidence="9">Major facilitator superfamily (MFS) profile domain-containing protein</fullName>
    </recommendedName>
</protein>
<reference evidence="10" key="2">
    <citation type="submission" date="2021-01" db="EMBL/GenBank/DDBJ databases">
        <authorList>
            <person name="Schikora-Tamarit M.A."/>
        </authorList>
    </citation>
    <scope>NUCLEOTIDE SEQUENCE</scope>
    <source>
        <strain evidence="10">CBS2887</strain>
    </source>
</reference>
<evidence type="ECO:0000313" key="11">
    <source>
        <dbReference type="Proteomes" id="UP000774326"/>
    </source>
</evidence>
<evidence type="ECO:0000256" key="5">
    <source>
        <dbReference type="ARBA" id="ARBA00022989"/>
    </source>
</evidence>
<sequence length="576" mass="63733">MSEIDSSASTKTYTPQTVTSEITNLLEPPSISRDLPKSFGSFFKNPFNNLQREIVILNKTKPTPDDDDQLTDEQRILQLQEQEIQQRHASLSKTKKYLPIITTGAGLFSDGYINNSIGTVSTILSILYPVEYKDSGAIKNVNSLAFVGIVVGQISFGFIADYYSRRAAMLWGTIILIIFTILASASWGHNANDVTGMLTALTVWRVFMGVGLGSEYPAASTACAEASLLLPAAKRNRYFAWFTNTMIDLGFLTSAIVPTVLVAIFGDSGSWALTRVWRLTLGLGAIPPVALLVMRFYYKESESFNKHRFKRVKVPYWRVIKFYWFRLLVISSIWFIYDFCAYGFGLFSSHILAELYHGDSLSTIFQWNILFNAFYLPGAILGAWAADYFGPRLTLVVGVTLQSIVGYIMAGTFGSLTKNVAGFVVAYGIFMTLGEFGPGDNIGLLASKTCASAIRGQYYGICAALGKVGAFIGVYCFTPLIDQHGTQSAWWLASSLGIFAAVLAFFLLPAVDQDAMTREDELFMEYLKSTGFDTSLIGLEPDIECCSEEVVTQTEYSDSSEQRVNRKTGFQSPEFN</sequence>
<evidence type="ECO:0000256" key="7">
    <source>
        <dbReference type="SAM" id="MobiDB-lite"/>
    </source>
</evidence>
<evidence type="ECO:0000256" key="3">
    <source>
        <dbReference type="ARBA" id="ARBA00022448"/>
    </source>
</evidence>
<feature type="domain" description="Major facilitator superfamily (MFS) profile" evidence="9">
    <location>
        <begin position="99"/>
        <end position="512"/>
    </location>
</feature>
<evidence type="ECO:0000259" key="9">
    <source>
        <dbReference type="PROSITE" id="PS50850"/>
    </source>
</evidence>
<accession>A0A9P8TNL4</accession>
<dbReference type="Pfam" id="PF00083">
    <property type="entry name" value="Sugar_tr"/>
    <property type="match status" value="2"/>
</dbReference>
<dbReference type="Proteomes" id="UP000774326">
    <property type="component" value="Unassembled WGS sequence"/>
</dbReference>
<keyword evidence="4 8" id="KW-0812">Transmembrane</keyword>
<evidence type="ECO:0000256" key="8">
    <source>
        <dbReference type="SAM" id="Phobius"/>
    </source>
</evidence>
<dbReference type="FunFam" id="1.20.1250.20:FF:000140">
    <property type="entry name" value="Putative MFS phospholipid transporter"/>
    <property type="match status" value="1"/>
</dbReference>
<feature type="transmembrane region" description="Helical" evidence="8">
    <location>
        <begin position="238"/>
        <end position="265"/>
    </location>
</feature>
<dbReference type="SUPFAM" id="SSF103473">
    <property type="entry name" value="MFS general substrate transporter"/>
    <property type="match status" value="1"/>
</dbReference>
<keyword evidence="6 8" id="KW-0472">Membrane</keyword>
<dbReference type="EMBL" id="JAEUBG010002063">
    <property type="protein sequence ID" value="KAH3685295.1"/>
    <property type="molecule type" value="Genomic_DNA"/>
</dbReference>
<feature type="transmembrane region" description="Helical" evidence="8">
    <location>
        <begin position="458"/>
        <end position="477"/>
    </location>
</feature>
<feature type="transmembrane region" description="Helical" evidence="8">
    <location>
        <begin position="420"/>
        <end position="437"/>
    </location>
</feature>
<comment type="subcellular location">
    <subcellularLocation>
        <location evidence="1">Membrane</location>
        <topology evidence="1">Multi-pass membrane protein</topology>
    </subcellularLocation>
</comment>
<evidence type="ECO:0000256" key="1">
    <source>
        <dbReference type="ARBA" id="ARBA00004141"/>
    </source>
</evidence>
<evidence type="ECO:0000256" key="6">
    <source>
        <dbReference type="ARBA" id="ARBA00023136"/>
    </source>
</evidence>
<feature type="transmembrane region" description="Helical" evidence="8">
    <location>
        <begin position="489"/>
        <end position="508"/>
    </location>
</feature>
<keyword evidence="11" id="KW-1185">Reference proteome</keyword>